<feature type="domain" description="Histidine kinase/HSP90-like ATPase" evidence="2">
    <location>
        <begin position="26"/>
        <end position="112"/>
    </location>
</feature>
<keyword evidence="1" id="KW-0808">Transferase</keyword>
<dbReference type="SUPFAM" id="SSF55874">
    <property type="entry name" value="ATPase domain of HSP90 chaperone/DNA topoisomerase II/histidine kinase"/>
    <property type="match status" value="1"/>
</dbReference>
<keyword evidence="1" id="KW-0418">Kinase</keyword>
<dbReference type="CDD" id="cd16936">
    <property type="entry name" value="HATPase_RsbW-like"/>
    <property type="match status" value="1"/>
</dbReference>
<keyword evidence="1" id="KW-0723">Serine/threonine-protein kinase</keyword>
<dbReference type="GO" id="GO:0005524">
    <property type="term" value="F:ATP binding"/>
    <property type="evidence" value="ECO:0007669"/>
    <property type="project" value="UniProtKB-KW"/>
</dbReference>
<dbReference type="Pfam" id="PF13581">
    <property type="entry name" value="HATPase_c_2"/>
    <property type="match status" value="1"/>
</dbReference>
<comment type="caution">
    <text evidence="3">The sequence shown here is derived from an EMBL/GenBank/DDBJ whole genome shotgun (WGS) entry which is preliminary data.</text>
</comment>
<dbReference type="AlphaFoldDB" id="A0A5D3FU61"/>
<proteinExistence type="predicted"/>
<protein>
    <submittedName>
        <fullName evidence="3">ATP-binding protein</fullName>
    </submittedName>
</protein>
<dbReference type="PANTHER" id="PTHR35526">
    <property type="entry name" value="ANTI-SIGMA-F FACTOR RSBW-RELATED"/>
    <property type="match status" value="1"/>
</dbReference>
<name>A0A5D3FU61_9ACTN</name>
<dbReference type="Gene3D" id="3.30.565.10">
    <property type="entry name" value="Histidine kinase-like ATPase, C-terminal domain"/>
    <property type="match status" value="1"/>
</dbReference>
<accession>A0A5D3FU61</accession>
<organism evidence="3 4">
    <name type="scientific">Actinomadura decatromicini</name>
    <dbReference type="NCBI Taxonomy" id="2604572"/>
    <lineage>
        <taxon>Bacteria</taxon>
        <taxon>Bacillati</taxon>
        <taxon>Actinomycetota</taxon>
        <taxon>Actinomycetes</taxon>
        <taxon>Streptosporangiales</taxon>
        <taxon>Thermomonosporaceae</taxon>
        <taxon>Actinomadura</taxon>
    </lineage>
</organism>
<evidence type="ECO:0000313" key="3">
    <source>
        <dbReference type="EMBL" id="TYK52387.1"/>
    </source>
</evidence>
<dbReference type="InterPro" id="IPR050267">
    <property type="entry name" value="Anti-sigma-factor_SerPK"/>
</dbReference>
<dbReference type="PANTHER" id="PTHR35526:SF3">
    <property type="entry name" value="ANTI-SIGMA-F FACTOR RSBW"/>
    <property type="match status" value="1"/>
</dbReference>
<dbReference type="InterPro" id="IPR003594">
    <property type="entry name" value="HATPase_dom"/>
</dbReference>
<reference evidence="3 4" key="1">
    <citation type="submission" date="2019-08" db="EMBL/GenBank/DDBJ databases">
        <title>Actinomadura sp. nov. CYP1-5 isolated from mountain soil.</title>
        <authorList>
            <person name="Songsumanus A."/>
            <person name="Kuncharoen N."/>
            <person name="Kudo T."/>
            <person name="Yuki M."/>
            <person name="Igarashi Y."/>
            <person name="Tanasupawat S."/>
        </authorList>
    </citation>
    <scope>NUCLEOTIDE SEQUENCE [LARGE SCALE GENOMIC DNA]</scope>
    <source>
        <strain evidence="3 4">CYP1-5</strain>
    </source>
</reference>
<keyword evidence="4" id="KW-1185">Reference proteome</keyword>
<dbReference type="RefSeq" id="WP_148756912.1">
    <property type="nucleotide sequence ID" value="NZ_VSRQ01000001.1"/>
</dbReference>
<dbReference type="EMBL" id="VSRQ01000001">
    <property type="protein sequence ID" value="TYK52387.1"/>
    <property type="molecule type" value="Genomic_DNA"/>
</dbReference>
<sequence>MIFLAVEGASAKRARDHVGQIAAGWPVDLDDVRVVASELATNAIRHAKTEVIGVRAYSVGGVYAVEVWDADAANLPVLTEQTAVGDGGRGIAVIAELAAHVGVWCGPEGGKVVYAEWTAS</sequence>
<evidence type="ECO:0000313" key="4">
    <source>
        <dbReference type="Proteomes" id="UP000323505"/>
    </source>
</evidence>
<keyword evidence="3" id="KW-0547">Nucleotide-binding</keyword>
<evidence type="ECO:0000259" key="2">
    <source>
        <dbReference type="Pfam" id="PF13581"/>
    </source>
</evidence>
<dbReference type="GO" id="GO:0004674">
    <property type="term" value="F:protein serine/threonine kinase activity"/>
    <property type="evidence" value="ECO:0007669"/>
    <property type="project" value="UniProtKB-KW"/>
</dbReference>
<dbReference type="Proteomes" id="UP000323505">
    <property type="component" value="Unassembled WGS sequence"/>
</dbReference>
<gene>
    <name evidence="3" type="ORF">FXF68_00925</name>
</gene>
<evidence type="ECO:0000256" key="1">
    <source>
        <dbReference type="ARBA" id="ARBA00022527"/>
    </source>
</evidence>
<dbReference type="InterPro" id="IPR036890">
    <property type="entry name" value="HATPase_C_sf"/>
</dbReference>
<keyword evidence="3" id="KW-0067">ATP-binding</keyword>